<dbReference type="AlphaFoldDB" id="E5SVS2"/>
<comment type="subcellular location">
    <subcellularLocation>
        <location evidence="1">Nucleus</location>
    </subcellularLocation>
</comment>
<gene>
    <name evidence="4" type="primary">TIGD4</name>
    <name evidence="4" type="ORF">T01_14323</name>
</gene>
<evidence type="ECO:0000313" key="4">
    <source>
        <dbReference type="EMBL" id="KRY41029.1"/>
    </source>
</evidence>
<organism evidence="4 5">
    <name type="scientific">Trichinella spiralis</name>
    <name type="common">Trichina worm</name>
    <dbReference type="NCBI Taxonomy" id="6334"/>
    <lineage>
        <taxon>Eukaryota</taxon>
        <taxon>Metazoa</taxon>
        <taxon>Ecdysozoa</taxon>
        <taxon>Nematoda</taxon>
        <taxon>Enoplea</taxon>
        <taxon>Dorylaimia</taxon>
        <taxon>Trichinellida</taxon>
        <taxon>Trichinellidae</taxon>
        <taxon>Trichinella</taxon>
    </lineage>
</organism>
<proteinExistence type="predicted"/>
<dbReference type="Pfam" id="PF03221">
    <property type="entry name" value="HTH_Tnp_Tc5"/>
    <property type="match status" value="1"/>
</dbReference>
<dbReference type="PROSITE" id="PS51253">
    <property type="entry name" value="HTH_CENPB"/>
    <property type="match status" value="1"/>
</dbReference>
<protein>
    <submittedName>
        <fullName evidence="4">Tigger transposable element-derived protein 4</fullName>
    </submittedName>
</protein>
<dbReference type="GO" id="GO:0003677">
    <property type="term" value="F:DNA binding"/>
    <property type="evidence" value="ECO:0007669"/>
    <property type="project" value="UniProtKB-KW"/>
</dbReference>
<dbReference type="KEGG" id="tsp:Tsp_04673"/>
<dbReference type="GO" id="GO:0005634">
    <property type="term" value="C:nucleus"/>
    <property type="evidence" value="ECO:0007669"/>
    <property type="project" value="UniProtKB-SubCell"/>
</dbReference>
<keyword evidence="5" id="KW-1185">Reference proteome</keyword>
<dbReference type="HOGENOM" id="CLU_1818344_0_0_1"/>
<dbReference type="InterPro" id="IPR009057">
    <property type="entry name" value="Homeodomain-like_sf"/>
</dbReference>
<evidence type="ECO:0000256" key="1">
    <source>
        <dbReference type="ARBA" id="ARBA00004123"/>
    </source>
</evidence>
<feature type="domain" description="HTH CENPB-type" evidence="3">
    <location>
        <begin position="57"/>
        <end position="128"/>
    </location>
</feature>
<dbReference type="EMBL" id="JYDH01000010">
    <property type="protein sequence ID" value="KRY41029.1"/>
    <property type="molecule type" value="Genomic_DNA"/>
</dbReference>
<dbReference type="OrthoDB" id="6585662at2759"/>
<dbReference type="InterPro" id="IPR006600">
    <property type="entry name" value="HTH_CenpB_DNA-bd_dom"/>
</dbReference>
<name>E5SVS2_TRISP</name>
<accession>E5SVS2</accession>
<comment type="caution">
    <text evidence="4">The sequence shown here is derived from an EMBL/GenBank/DDBJ whole genome shotgun (WGS) entry which is preliminary data.</text>
</comment>
<evidence type="ECO:0000256" key="2">
    <source>
        <dbReference type="ARBA" id="ARBA00023125"/>
    </source>
</evidence>
<evidence type="ECO:0000313" key="5">
    <source>
        <dbReference type="Proteomes" id="UP000054776"/>
    </source>
</evidence>
<evidence type="ECO:0000259" key="3">
    <source>
        <dbReference type="PROSITE" id="PS51253"/>
    </source>
</evidence>
<keyword evidence="2" id="KW-0238">DNA-binding</keyword>
<dbReference type="Gene3D" id="1.10.10.60">
    <property type="entry name" value="Homeodomain-like"/>
    <property type="match status" value="1"/>
</dbReference>
<sequence>MNDVAQLWLRYCRRRAVALCALDASLCIAKRKASSVNEKVAVTNALNDDAHENGITSTKRFRLCKKTDIDESLLEWFQEQSQIGTPISGPISKIIAEQFATMLGYTDFTCTTGWLDRSNAGHYICSGRLCGVHTFHIKYSRT</sequence>
<dbReference type="Proteomes" id="UP000054776">
    <property type="component" value="Unassembled WGS sequence"/>
</dbReference>
<dbReference type="eggNOG" id="KOG3105">
    <property type="taxonomic scope" value="Eukaryota"/>
</dbReference>
<dbReference type="SUPFAM" id="SSF46689">
    <property type="entry name" value="Homeodomain-like"/>
    <property type="match status" value="1"/>
</dbReference>
<dbReference type="RefSeq" id="XP_003369250.1">
    <property type="nucleotide sequence ID" value="XM_003369202.1"/>
</dbReference>
<reference evidence="4 5" key="1">
    <citation type="submission" date="2015-01" db="EMBL/GenBank/DDBJ databases">
        <title>Evolution of Trichinella species and genotypes.</title>
        <authorList>
            <person name="Korhonen P.K."/>
            <person name="Edoardo P."/>
            <person name="Giuseppe L.R."/>
            <person name="Gasser R.B."/>
        </authorList>
    </citation>
    <scope>NUCLEOTIDE SEQUENCE [LARGE SCALE GENOMIC DNA]</scope>
    <source>
        <strain evidence="4">ISS3</strain>
    </source>
</reference>
<dbReference type="InParanoid" id="E5SVS2"/>